<accession>A0A9D9N1A9</accession>
<dbReference type="SUPFAM" id="SSF56281">
    <property type="entry name" value="Metallo-hydrolase/oxidoreductase"/>
    <property type="match status" value="1"/>
</dbReference>
<name>A0A9D9N1A9_9BACT</name>
<dbReference type="InterPro" id="IPR001279">
    <property type="entry name" value="Metallo-B-lactamas"/>
</dbReference>
<sequence>MLKFISFSSGSCGNCYYLGTGEDGLLIDAGVSLRRLKKLLEENSLSLDSFSCILVTHDHMDHIRHLGSFCKRLHKPVYTTEVLKGALMRHTFTAPWFSGCSKVLAGGGWNEVGPASVRYFEVPHDATQTVGYAICYGDHRFVIMTDIGRMTDEAVALASEADTVVVESNYDMEMLIAGSYTYELKMRIAQGNGHLSNDECASAIKRFWHPGLKNIFLCHLSENNNTPDLAFRCAADALDQIGVEKGTVALRCLPRKTPSPIFIL</sequence>
<dbReference type="SMART" id="SM00849">
    <property type="entry name" value="Lactamase_B"/>
    <property type="match status" value="1"/>
</dbReference>
<reference evidence="2" key="1">
    <citation type="submission" date="2020-10" db="EMBL/GenBank/DDBJ databases">
        <authorList>
            <person name="Gilroy R."/>
        </authorList>
    </citation>
    <scope>NUCLEOTIDE SEQUENCE</scope>
    <source>
        <strain evidence="2">B1-3475</strain>
    </source>
</reference>
<dbReference type="InterPro" id="IPR036866">
    <property type="entry name" value="RibonucZ/Hydroxyglut_hydro"/>
</dbReference>
<dbReference type="EMBL" id="JADIMK010000098">
    <property type="protein sequence ID" value="MBO8456513.1"/>
    <property type="molecule type" value="Genomic_DNA"/>
</dbReference>
<organism evidence="2 3">
    <name type="scientific">Candidatus Cryptobacteroides intestinigallinarum</name>
    <dbReference type="NCBI Taxonomy" id="2840767"/>
    <lineage>
        <taxon>Bacteria</taxon>
        <taxon>Pseudomonadati</taxon>
        <taxon>Bacteroidota</taxon>
        <taxon>Bacteroidia</taxon>
        <taxon>Bacteroidales</taxon>
        <taxon>Candidatus Cryptobacteroides</taxon>
    </lineage>
</organism>
<dbReference type="PANTHER" id="PTHR47619">
    <property type="entry name" value="METALLO-HYDROLASE YYCJ-RELATED"/>
    <property type="match status" value="1"/>
</dbReference>
<proteinExistence type="predicted"/>
<dbReference type="InterPro" id="IPR052533">
    <property type="entry name" value="WalJ/YycJ-like"/>
</dbReference>
<gene>
    <name evidence="2" type="ORF">IAC08_08980</name>
</gene>
<dbReference type="Gene3D" id="3.60.15.10">
    <property type="entry name" value="Ribonuclease Z/Hydroxyacylglutathione hydrolase-like"/>
    <property type="match status" value="1"/>
</dbReference>
<evidence type="ECO:0000259" key="1">
    <source>
        <dbReference type="SMART" id="SM00849"/>
    </source>
</evidence>
<evidence type="ECO:0000313" key="3">
    <source>
        <dbReference type="Proteomes" id="UP000823617"/>
    </source>
</evidence>
<comment type="caution">
    <text evidence="2">The sequence shown here is derived from an EMBL/GenBank/DDBJ whole genome shotgun (WGS) entry which is preliminary data.</text>
</comment>
<reference evidence="2" key="2">
    <citation type="journal article" date="2021" name="PeerJ">
        <title>Extensive microbial diversity within the chicken gut microbiome revealed by metagenomics and culture.</title>
        <authorList>
            <person name="Gilroy R."/>
            <person name="Ravi A."/>
            <person name="Getino M."/>
            <person name="Pursley I."/>
            <person name="Horton D.L."/>
            <person name="Alikhan N.F."/>
            <person name="Baker D."/>
            <person name="Gharbi K."/>
            <person name="Hall N."/>
            <person name="Watson M."/>
            <person name="Adriaenssens E.M."/>
            <person name="Foster-Nyarko E."/>
            <person name="Jarju S."/>
            <person name="Secka A."/>
            <person name="Antonio M."/>
            <person name="Oren A."/>
            <person name="Chaudhuri R.R."/>
            <person name="La Ragione R."/>
            <person name="Hildebrand F."/>
            <person name="Pallen M.J."/>
        </authorList>
    </citation>
    <scope>NUCLEOTIDE SEQUENCE</scope>
    <source>
        <strain evidence="2">B1-3475</strain>
    </source>
</reference>
<dbReference type="Proteomes" id="UP000823617">
    <property type="component" value="Unassembled WGS sequence"/>
</dbReference>
<evidence type="ECO:0000313" key="2">
    <source>
        <dbReference type="EMBL" id="MBO8456513.1"/>
    </source>
</evidence>
<dbReference type="Pfam" id="PF12706">
    <property type="entry name" value="Lactamase_B_2"/>
    <property type="match status" value="1"/>
</dbReference>
<feature type="domain" description="Metallo-beta-lactamase" evidence="1">
    <location>
        <begin position="12"/>
        <end position="194"/>
    </location>
</feature>
<dbReference type="PANTHER" id="PTHR47619:SF1">
    <property type="entry name" value="EXODEOXYRIBONUCLEASE WALJ"/>
    <property type="match status" value="1"/>
</dbReference>
<protein>
    <submittedName>
        <fullName evidence="2">MBL fold metallo-hydrolase</fullName>
    </submittedName>
</protein>
<dbReference type="AlphaFoldDB" id="A0A9D9N1A9"/>